<gene>
    <name evidence="1" type="ORF">GGQ90_004358</name>
</gene>
<dbReference type="AlphaFoldDB" id="A0A7W6LW61"/>
<keyword evidence="2" id="KW-1185">Reference proteome</keyword>
<accession>A0A7W6LW61</accession>
<evidence type="ECO:0008006" key="3">
    <source>
        <dbReference type="Google" id="ProtNLM"/>
    </source>
</evidence>
<sequence length="399" mass="44406">MVVMNERFAPPPRFRDAADQAHDLAIAQAGSDDFGEAGYREGLRILLLSMDRDPRFTERGRRIAWGSIVAALAARAHAIGSMKDNPGFDAQAVLRPIVITGIPRTGTTALHKLMAVDPRFQGFETWLNAAPQPRPPRASWEGHPLFRDVAAQLASRYAAVPDVVTAHAMAAAEVDECLFILRQGFVSNFWNSGWYAAGYDAWWQAQSERAAYDHYARVVQLVGCREPNKRWLLKNPGHIANLNLLFAVFPDASVIITHRDPARAVPSLCSLLMKSHPLMDEGPADLRARMMLARETEKWATAVQKAQMVEQTHGQQILHVIQSDLHRAPMAVIERIYRFAGLDLGDDVRAAMATRIADDPERQHGAHRYDLADFGMSGAAIRARFGAYVDRFDLVGARR</sequence>
<dbReference type="EMBL" id="JACIEU010000022">
    <property type="protein sequence ID" value="MBB4150551.1"/>
    <property type="molecule type" value="Genomic_DNA"/>
</dbReference>
<dbReference type="RefSeq" id="WP_246428365.1">
    <property type="nucleotide sequence ID" value="NZ_JACIEU010000022.1"/>
</dbReference>
<dbReference type="Gene3D" id="3.40.50.300">
    <property type="entry name" value="P-loop containing nucleotide triphosphate hydrolases"/>
    <property type="match status" value="1"/>
</dbReference>
<proteinExistence type="predicted"/>
<name>A0A7W6LW61_9SPHN</name>
<protein>
    <recommendedName>
        <fullName evidence="3">Sulfotransferase</fullName>
    </recommendedName>
</protein>
<organism evidence="1 2">
    <name type="scientific">Sphingobium scionense</name>
    <dbReference type="NCBI Taxonomy" id="1404341"/>
    <lineage>
        <taxon>Bacteria</taxon>
        <taxon>Pseudomonadati</taxon>
        <taxon>Pseudomonadota</taxon>
        <taxon>Alphaproteobacteria</taxon>
        <taxon>Sphingomonadales</taxon>
        <taxon>Sphingomonadaceae</taxon>
        <taxon>Sphingobium</taxon>
    </lineage>
</organism>
<reference evidence="1 2" key="1">
    <citation type="submission" date="2020-08" db="EMBL/GenBank/DDBJ databases">
        <title>Genomic Encyclopedia of Type Strains, Phase IV (KMG-IV): sequencing the most valuable type-strain genomes for metagenomic binning, comparative biology and taxonomic classification.</title>
        <authorList>
            <person name="Goeker M."/>
        </authorList>
    </citation>
    <scope>NUCLEOTIDE SEQUENCE [LARGE SCALE GENOMIC DNA]</scope>
    <source>
        <strain evidence="1 2">DSM 19371</strain>
    </source>
</reference>
<dbReference type="SUPFAM" id="SSF52540">
    <property type="entry name" value="P-loop containing nucleoside triphosphate hydrolases"/>
    <property type="match status" value="1"/>
</dbReference>
<dbReference type="InterPro" id="IPR052736">
    <property type="entry name" value="Stf3_sulfotransferase"/>
</dbReference>
<comment type="caution">
    <text evidence="1">The sequence shown here is derived from an EMBL/GenBank/DDBJ whole genome shotgun (WGS) entry which is preliminary data.</text>
</comment>
<dbReference type="PANTHER" id="PTHR36451:SF1">
    <property type="entry name" value="OMEGA-HYDROXY-BETA-DIHYDROMENAQUINONE-9 SULFOTRANSFERASE STF3"/>
    <property type="match status" value="1"/>
</dbReference>
<evidence type="ECO:0000313" key="2">
    <source>
        <dbReference type="Proteomes" id="UP000590524"/>
    </source>
</evidence>
<dbReference type="PANTHER" id="PTHR36451">
    <property type="entry name" value="PAPS-DEPENDENT SULFOTRANSFERASE STF3"/>
    <property type="match status" value="1"/>
</dbReference>
<dbReference type="InterPro" id="IPR027417">
    <property type="entry name" value="P-loop_NTPase"/>
</dbReference>
<dbReference type="Proteomes" id="UP000590524">
    <property type="component" value="Unassembled WGS sequence"/>
</dbReference>
<evidence type="ECO:0000313" key="1">
    <source>
        <dbReference type="EMBL" id="MBB4150551.1"/>
    </source>
</evidence>
<dbReference type="Pfam" id="PF13469">
    <property type="entry name" value="Sulfotransfer_3"/>
    <property type="match status" value="1"/>
</dbReference>